<reference evidence="2" key="2">
    <citation type="submission" date="2020-11" db="EMBL/GenBank/DDBJ databases">
        <authorList>
            <person name="McCartney M.A."/>
            <person name="Auch B."/>
            <person name="Kono T."/>
            <person name="Mallez S."/>
            <person name="Becker A."/>
            <person name="Gohl D.M."/>
            <person name="Silverstein K.A.T."/>
            <person name="Koren S."/>
            <person name="Bechman K.B."/>
            <person name="Herman A."/>
            <person name="Abrahante J.E."/>
            <person name="Garbe J."/>
        </authorList>
    </citation>
    <scope>NUCLEOTIDE SEQUENCE</scope>
    <source>
        <strain evidence="2">Duluth1</strain>
        <tissue evidence="2">Whole animal</tissue>
    </source>
</reference>
<sequence length="68" mass="7439">MATKAAAYRAGFNDCVRDVMAYVSAYNVTDVSRINNLSDHLHLSLFDISRLNPKEGTASAARTAKHVL</sequence>
<gene>
    <name evidence="2" type="ORF">DPMN_086107</name>
</gene>
<protein>
    <recommendedName>
        <fullName evidence="1">Orange domain-containing protein</fullName>
    </recommendedName>
</protein>
<dbReference type="EMBL" id="JAIWYP010000016">
    <property type="protein sequence ID" value="KAH3698568.1"/>
    <property type="molecule type" value="Genomic_DNA"/>
</dbReference>
<proteinExistence type="predicted"/>
<reference evidence="2" key="1">
    <citation type="journal article" date="2019" name="bioRxiv">
        <title>The Genome of the Zebra Mussel, Dreissena polymorpha: A Resource for Invasive Species Research.</title>
        <authorList>
            <person name="McCartney M.A."/>
            <person name="Auch B."/>
            <person name="Kono T."/>
            <person name="Mallez S."/>
            <person name="Zhang Y."/>
            <person name="Obille A."/>
            <person name="Becker A."/>
            <person name="Abrahante J.E."/>
            <person name="Garbe J."/>
            <person name="Badalamenti J.P."/>
            <person name="Herman A."/>
            <person name="Mangelson H."/>
            <person name="Liachko I."/>
            <person name="Sullivan S."/>
            <person name="Sone E.D."/>
            <person name="Koren S."/>
            <person name="Silverstein K.A.T."/>
            <person name="Beckman K.B."/>
            <person name="Gohl D.M."/>
        </authorList>
    </citation>
    <scope>NUCLEOTIDE SEQUENCE</scope>
    <source>
        <strain evidence="2">Duluth1</strain>
        <tissue evidence="2">Whole animal</tissue>
    </source>
</reference>
<evidence type="ECO:0000259" key="1">
    <source>
        <dbReference type="Pfam" id="PF07527"/>
    </source>
</evidence>
<comment type="caution">
    <text evidence="2">The sequence shown here is derived from an EMBL/GenBank/DDBJ whole genome shotgun (WGS) entry which is preliminary data.</text>
</comment>
<evidence type="ECO:0000313" key="2">
    <source>
        <dbReference type="EMBL" id="KAH3698568.1"/>
    </source>
</evidence>
<dbReference type="Pfam" id="PF07527">
    <property type="entry name" value="Hairy_orange"/>
    <property type="match status" value="1"/>
</dbReference>
<dbReference type="Gene3D" id="6.10.250.980">
    <property type="match status" value="1"/>
</dbReference>
<dbReference type="InterPro" id="IPR003650">
    <property type="entry name" value="Orange_dom"/>
</dbReference>
<keyword evidence="3" id="KW-1185">Reference proteome</keyword>
<organism evidence="2 3">
    <name type="scientific">Dreissena polymorpha</name>
    <name type="common">Zebra mussel</name>
    <name type="synonym">Mytilus polymorpha</name>
    <dbReference type="NCBI Taxonomy" id="45954"/>
    <lineage>
        <taxon>Eukaryota</taxon>
        <taxon>Metazoa</taxon>
        <taxon>Spiralia</taxon>
        <taxon>Lophotrochozoa</taxon>
        <taxon>Mollusca</taxon>
        <taxon>Bivalvia</taxon>
        <taxon>Autobranchia</taxon>
        <taxon>Heteroconchia</taxon>
        <taxon>Euheterodonta</taxon>
        <taxon>Imparidentia</taxon>
        <taxon>Neoheterodontei</taxon>
        <taxon>Myida</taxon>
        <taxon>Dreissenoidea</taxon>
        <taxon>Dreissenidae</taxon>
        <taxon>Dreissena</taxon>
    </lineage>
</organism>
<name>A0A9D3YDW6_DREPO</name>
<feature type="domain" description="Orange" evidence="1">
    <location>
        <begin position="8"/>
        <end position="42"/>
    </location>
</feature>
<dbReference type="AlphaFoldDB" id="A0A9D3YDW6"/>
<evidence type="ECO:0000313" key="3">
    <source>
        <dbReference type="Proteomes" id="UP000828390"/>
    </source>
</evidence>
<accession>A0A9D3YDW6</accession>
<dbReference type="Proteomes" id="UP000828390">
    <property type="component" value="Unassembled WGS sequence"/>
</dbReference>
<dbReference type="SUPFAM" id="SSF158457">
    <property type="entry name" value="Orange domain-like"/>
    <property type="match status" value="1"/>
</dbReference>